<dbReference type="Proteomes" id="UP000053558">
    <property type="component" value="Unassembled WGS sequence"/>
</dbReference>
<feature type="region of interest" description="Disordered" evidence="1">
    <location>
        <begin position="127"/>
        <end position="172"/>
    </location>
</feature>
<accession>R7SH58</accession>
<evidence type="ECO:0000313" key="2">
    <source>
        <dbReference type="EMBL" id="EIW74399.1"/>
    </source>
</evidence>
<name>R7SH58_CONPW</name>
<dbReference type="KEGG" id="cput:CONPUDRAFT_147746"/>
<organism evidence="2 3">
    <name type="scientific">Coniophora puteana (strain RWD-64-598)</name>
    <name type="common">Brown rot fungus</name>
    <dbReference type="NCBI Taxonomy" id="741705"/>
    <lineage>
        <taxon>Eukaryota</taxon>
        <taxon>Fungi</taxon>
        <taxon>Dikarya</taxon>
        <taxon>Basidiomycota</taxon>
        <taxon>Agaricomycotina</taxon>
        <taxon>Agaricomycetes</taxon>
        <taxon>Agaricomycetidae</taxon>
        <taxon>Boletales</taxon>
        <taxon>Coniophorineae</taxon>
        <taxon>Coniophoraceae</taxon>
        <taxon>Coniophora</taxon>
    </lineage>
</organism>
<feature type="compositionally biased region" description="Low complexity" evidence="1">
    <location>
        <begin position="149"/>
        <end position="160"/>
    </location>
</feature>
<dbReference type="RefSeq" id="XP_007775417.1">
    <property type="nucleotide sequence ID" value="XM_007777227.1"/>
</dbReference>
<evidence type="ECO:0000313" key="3">
    <source>
        <dbReference type="Proteomes" id="UP000053558"/>
    </source>
</evidence>
<evidence type="ECO:0000256" key="1">
    <source>
        <dbReference type="SAM" id="MobiDB-lite"/>
    </source>
</evidence>
<gene>
    <name evidence="2" type="ORF">CONPUDRAFT_147746</name>
</gene>
<feature type="compositionally biased region" description="Basic and acidic residues" evidence="1">
    <location>
        <begin position="161"/>
        <end position="172"/>
    </location>
</feature>
<dbReference type="AlphaFoldDB" id="R7SH58"/>
<proteinExistence type="predicted"/>
<sequence>MYKYWGHVVTEDQLNNVLVAEGEAVTTQRETQSLLHIDIMYHAMIIAKVPHCTPRRIVFDDGRRGWIFAFKVSNALYDDKLPERVPRQWMEQVEQLRIALGKTKKPAWYRAFEFDPNLDMNPWLPFRGKSTRRSRKQRDVTAVLEEATAVPGEPSASSAPERSRRVRFDDES</sequence>
<reference evidence="3" key="1">
    <citation type="journal article" date="2012" name="Science">
        <title>The Paleozoic origin of enzymatic lignin decomposition reconstructed from 31 fungal genomes.</title>
        <authorList>
            <person name="Floudas D."/>
            <person name="Binder M."/>
            <person name="Riley R."/>
            <person name="Barry K."/>
            <person name="Blanchette R.A."/>
            <person name="Henrissat B."/>
            <person name="Martinez A.T."/>
            <person name="Otillar R."/>
            <person name="Spatafora J.W."/>
            <person name="Yadav J.S."/>
            <person name="Aerts A."/>
            <person name="Benoit I."/>
            <person name="Boyd A."/>
            <person name="Carlson A."/>
            <person name="Copeland A."/>
            <person name="Coutinho P.M."/>
            <person name="de Vries R.P."/>
            <person name="Ferreira P."/>
            <person name="Findley K."/>
            <person name="Foster B."/>
            <person name="Gaskell J."/>
            <person name="Glotzer D."/>
            <person name="Gorecki P."/>
            <person name="Heitman J."/>
            <person name="Hesse C."/>
            <person name="Hori C."/>
            <person name="Igarashi K."/>
            <person name="Jurgens J.A."/>
            <person name="Kallen N."/>
            <person name="Kersten P."/>
            <person name="Kohler A."/>
            <person name="Kuees U."/>
            <person name="Kumar T.K.A."/>
            <person name="Kuo A."/>
            <person name="LaButti K."/>
            <person name="Larrondo L.F."/>
            <person name="Lindquist E."/>
            <person name="Ling A."/>
            <person name="Lombard V."/>
            <person name="Lucas S."/>
            <person name="Lundell T."/>
            <person name="Martin R."/>
            <person name="McLaughlin D.J."/>
            <person name="Morgenstern I."/>
            <person name="Morin E."/>
            <person name="Murat C."/>
            <person name="Nagy L.G."/>
            <person name="Nolan M."/>
            <person name="Ohm R.A."/>
            <person name="Patyshakuliyeva A."/>
            <person name="Rokas A."/>
            <person name="Ruiz-Duenas F.J."/>
            <person name="Sabat G."/>
            <person name="Salamov A."/>
            <person name="Samejima M."/>
            <person name="Schmutz J."/>
            <person name="Slot J.C."/>
            <person name="St John F."/>
            <person name="Stenlid J."/>
            <person name="Sun H."/>
            <person name="Sun S."/>
            <person name="Syed K."/>
            <person name="Tsang A."/>
            <person name="Wiebenga A."/>
            <person name="Young D."/>
            <person name="Pisabarro A."/>
            <person name="Eastwood D.C."/>
            <person name="Martin F."/>
            <person name="Cullen D."/>
            <person name="Grigoriev I.V."/>
            <person name="Hibbett D.S."/>
        </authorList>
    </citation>
    <scope>NUCLEOTIDE SEQUENCE [LARGE SCALE GENOMIC DNA]</scope>
    <source>
        <strain evidence="3">RWD-64-598 SS2</strain>
    </source>
</reference>
<keyword evidence="3" id="KW-1185">Reference proteome</keyword>
<protein>
    <submittedName>
        <fullName evidence="2">Uncharacterized protein</fullName>
    </submittedName>
</protein>
<dbReference type="GeneID" id="19202367"/>
<dbReference type="EMBL" id="JH711592">
    <property type="protein sequence ID" value="EIW74399.1"/>
    <property type="molecule type" value="Genomic_DNA"/>
</dbReference>